<dbReference type="AlphaFoldDB" id="A0A2P2QH65"/>
<protein>
    <submittedName>
        <fullName evidence="1">Uncharacterized protein</fullName>
    </submittedName>
</protein>
<proteinExistence type="predicted"/>
<accession>A0A2P2QH65</accession>
<reference evidence="1" key="1">
    <citation type="submission" date="2018-02" db="EMBL/GenBank/DDBJ databases">
        <title>Rhizophora mucronata_Transcriptome.</title>
        <authorList>
            <person name="Meera S.P."/>
            <person name="Sreeshan A."/>
            <person name="Augustine A."/>
        </authorList>
    </citation>
    <scope>NUCLEOTIDE SEQUENCE</scope>
    <source>
        <tissue evidence="1">Leaf</tissue>
    </source>
</reference>
<organism evidence="1">
    <name type="scientific">Rhizophora mucronata</name>
    <name type="common">Asiatic mangrove</name>
    <dbReference type="NCBI Taxonomy" id="61149"/>
    <lineage>
        <taxon>Eukaryota</taxon>
        <taxon>Viridiplantae</taxon>
        <taxon>Streptophyta</taxon>
        <taxon>Embryophyta</taxon>
        <taxon>Tracheophyta</taxon>
        <taxon>Spermatophyta</taxon>
        <taxon>Magnoliopsida</taxon>
        <taxon>eudicotyledons</taxon>
        <taxon>Gunneridae</taxon>
        <taxon>Pentapetalae</taxon>
        <taxon>rosids</taxon>
        <taxon>fabids</taxon>
        <taxon>Malpighiales</taxon>
        <taxon>Rhizophoraceae</taxon>
        <taxon>Rhizophora</taxon>
    </lineage>
</organism>
<name>A0A2P2QH65_RHIMU</name>
<evidence type="ECO:0000313" key="1">
    <source>
        <dbReference type="EMBL" id="MBX66339.1"/>
    </source>
</evidence>
<dbReference type="EMBL" id="GGEC01085855">
    <property type="protein sequence ID" value="MBX66339.1"/>
    <property type="molecule type" value="Transcribed_RNA"/>
</dbReference>
<sequence length="24" mass="2937">MLIYICFLCVHEYEGTMRRESTIE</sequence>